<dbReference type="InterPro" id="IPR003692">
    <property type="entry name" value="Hydantoinase_B"/>
</dbReference>
<gene>
    <name evidence="3" type="ORF">GT347_26785</name>
</gene>
<dbReference type="KEGG" id="xyk:GT347_26785"/>
<dbReference type="Proteomes" id="UP000464787">
    <property type="component" value="Chromosome"/>
</dbReference>
<dbReference type="EMBL" id="CP047650">
    <property type="protein sequence ID" value="QHJ01726.1"/>
    <property type="molecule type" value="Genomic_DNA"/>
</dbReference>
<dbReference type="AlphaFoldDB" id="A0A857JGD4"/>
<name>A0A857JGD4_9BURK</name>
<feature type="domain" description="Hydantoinase B/oxoprolinase" evidence="2">
    <location>
        <begin position="6"/>
        <end position="530"/>
    </location>
</feature>
<dbReference type="GO" id="GO:0006749">
    <property type="term" value="P:glutathione metabolic process"/>
    <property type="evidence" value="ECO:0007669"/>
    <property type="project" value="TreeGrafter"/>
</dbReference>
<evidence type="ECO:0000256" key="1">
    <source>
        <dbReference type="SAM" id="MobiDB-lite"/>
    </source>
</evidence>
<evidence type="ECO:0000313" key="3">
    <source>
        <dbReference type="EMBL" id="QHJ01726.1"/>
    </source>
</evidence>
<sequence length="599" mass="63922">MYDMLVLRRRFEATIREMANTLFRAGRSGVLNTAHDFSCSVTDAKLQTVSAAVGVPIHVGSIHLVPRAVVDKFGTDVHPGDCFANNSSYHGNTHCADLTLCSPVFVGGKLLFYSIARAHLADVGFPVPTTYGPDSRDYYQEGLMLPCVRIQRDGRDVQEVIDICKANIRAPEQFYGDYLAILAAVRTGEKRLQAIAEAYGADAIVEFLDRYQAYGESMMADAIRGLPGGKVAREVRYDSDLPQYPQGIPVRASMEIDPAEGRLTIDLRDNVDNLPLGINMSEATVVGSCYSAVMSMIGKDVPRCSGAFRRIDILMREGAAVGKPRFPAATSAATTNLTHILTSHLQALFADFRADLGAAYSTIGQPASAPCISGEDSRKGGKSFYNQIILGFWSGPALHGHDGWLTFGSAGAQGMIAQSSVEVVEQQQPVLVEKLEIRIDSGGAGQWRGSPGSECIIRSRKDTLRLMATSAGRDHPPPGVLGGGHGGGNWAWKIDAEGQRSVLPVSMDTTIGPGEAMVSYGCGGGGFGAPSQRDPALVARDVQDGWVSHDAARAVYGVVLKDRQPGTVDMPATRALRDSLAAAESTDAPRAAIPTPILA</sequence>
<keyword evidence="4" id="KW-1185">Reference proteome</keyword>
<dbReference type="PANTHER" id="PTHR11365:SF23">
    <property type="entry name" value="HYPOTHETICAL 5-OXOPROLINASE (EUROFUNG)-RELATED"/>
    <property type="match status" value="1"/>
</dbReference>
<dbReference type="GO" id="GO:0005829">
    <property type="term" value="C:cytosol"/>
    <property type="evidence" value="ECO:0007669"/>
    <property type="project" value="TreeGrafter"/>
</dbReference>
<evidence type="ECO:0000313" key="4">
    <source>
        <dbReference type="Proteomes" id="UP000464787"/>
    </source>
</evidence>
<dbReference type="PANTHER" id="PTHR11365">
    <property type="entry name" value="5-OXOPROLINASE RELATED"/>
    <property type="match status" value="1"/>
</dbReference>
<reference evidence="3 4" key="1">
    <citation type="submission" date="2020-01" db="EMBL/GenBank/DDBJ databases">
        <title>Genome sequencing of strain KACC 21265.</title>
        <authorList>
            <person name="Heo J."/>
            <person name="Kim S.-J."/>
            <person name="Kim J.-S."/>
            <person name="Hong S.-B."/>
            <person name="Kwon S.-W."/>
        </authorList>
    </citation>
    <scope>NUCLEOTIDE SEQUENCE [LARGE SCALE GENOMIC DNA]</scope>
    <source>
        <strain evidence="3 4">KACC 21265</strain>
    </source>
</reference>
<feature type="region of interest" description="Disordered" evidence="1">
    <location>
        <begin position="580"/>
        <end position="599"/>
    </location>
</feature>
<protein>
    <submittedName>
        <fullName evidence="3">Hydantoinase B/oxoprolinase family protein</fullName>
    </submittedName>
</protein>
<dbReference type="GO" id="GO:0017168">
    <property type="term" value="F:5-oxoprolinase (ATP-hydrolyzing) activity"/>
    <property type="evidence" value="ECO:0007669"/>
    <property type="project" value="TreeGrafter"/>
</dbReference>
<accession>A0A857JGD4</accession>
<organism evidence="3 4">
    <name type="scientific">Xylophilus rhododendri</name>
    <dbReference type="NCBI Taxonomy" id="2697032"/>
    <lineage>
        <taxon>Bacteria</taxon>
        <taxon>Pseudomonadati</taxon>
        <taxon>Pseudomonadota</taxon>
        <taxon>Betaproteobacteria</taxon>
        <taxon>Burkholderiales</taxon>
        <taxon>Xylophilus</taxon>
    </lineage>
</organism>
<dbReference type="InterPro" id="IPR045079">
    <property type="entry name" value="Oxoprolinase-like"/>
</dbReference>
<dbReference type="Pfam" id="PF02538">
    <property type="entry name" value="Hydantoinase_B"/>
    <property type="match status" value="1"/>
</dbReference>
<evidence type="ECO:0000259" key="2">
    <source>
        <dbReference type="Pfam" id="PF02538"/>
    </source>
</evidence>
<proteinExistence type="predicted"/>